<accession>A0A381ZFH6</accession>
<dbReference type="AlphaFoldDB" id="A0A381ZFH6"/>
<sequence>VDAFASKLFRGNPAAVVPLEEWLPDAVLLSIALENNLSETAFFVPSGNGYHIRWFTPVVEVALCGHATLASAHIVFSELGFDSKMLKFQSKSGLLTVIRGKFGYVMDFPAESSDFCDSPKPLIEGLGFEPDLVMKG</sequence>
<evidence type="ECO:0000313" key="3">
    <source>
        <dbReference type="EMBL" id="SVA88078.1"/>
    </source>
</evidence>
<organism evidence="3">
    <name type="scientific">marine metagenome</name>
    <dbReference type="NCBI Taxonomy" id="408172"/>
    <lineage>
        <taxon>unclassified sequences</taxon>
        <taxon>metagenomes</taxon>
        <taxon>ecological metagenomes</taxon>
    </lineage>
</organism>
<feature type="non-terminal residue" evidence="3">
    <location>
        <position position="1"/>
    </location>
</feature>
<proteinExistence type="inferred from homology"/>
<gene>
    <name evidence="3" type="ORF">METZ01_LOCUS140932</name>
</gene>
<dbReference type="GO" id="GO:0016853">
    <property type="term" value="F:isomerase activity"/>
    <property type="evidence" value="ECO:0007669"/>
    <property type="project" value="UniProtKB-KW"/>
</dbReference>
<evidence type="ECO:0000256" key="2">
    <source>
        <dbReference type="ARBA" id="ARBA00023235"/>
    </source>
</evidence>
<dbReference type="NCBIfam" id="TIGR00654">
    <property type="entry name" value="PhzF_family"/>
    <property type="match status" value="1"/>
</dbReference>
<protein>
    <submittedName>
        <fullName evidence="3">Uncharacterized protein</fullName>
    </submittedName>
</protein>
<dbReference type="Gene3D" id="3.10.310.10">
    <property type="entry name" value="Diaminopimelate Epimerase, Chain A, domain 1"/>
    <property type="match status" value="1"/>
</dbReference>
<dbReference type="Pfam" id="PF02567">
    <property type="entry name" value="PhzC-PhzF"/>
    <property type="match status" value="1"/>
</dbReference>
<comment type="similarity">
    <text evidence="1">Belongs to the PhzF family.</text>
</comment>
<dbReference type="GO" id="GO:0005737">
    <property type="term" value="C:cytoplasm"/>
    <property type="evidence" value="ECO:0007669"/>
    <property type="project" value="TreeGrafter"/>
</dbReference>
<dbReference type="SUPFAM" id="SSF54506">
    <property type="entry name" value="Diaminopimelate epimerase-like"/>
    <property type="match status" value="1"/>
</dbReference>
<keyword evidence="2" id="KW-0413">Isomerase</keyword>
<dbReference type="InterPro" id="IPR003719">
    <property type="entry name" value="Phenazine_PhzF-like"/>
</dbReference>
<dbReference type="PANTHER" id="PTHR13774:SF17">
    <property type="entry name" value="PHENAZINE BIOSYNTHESIS-LIKE DOMAIN-CONTAINING PROTEIN"/>
    <property type="match status" value="1"/>
</dbReference>
<reference evidence="3" key="1">
    <citation type="submission" date="2018-05" db="EMBL/GenBank/DDBJ databases">
        <authorList>
            <person name="Lanie J.A."/>
            <person name="Ng W.-L."/>
            <person name="Kazmierczak K.M."/>
            <person name="Andrzejewski T.M."/>
            <person name="Davidsen T.M."/>
            <person name="Wayne K.J."/>
            <person name="Tettelin H."/>
            <person name="Glass J.I."/>
            <person name="Rusch D."/>
            <person name="Podicherti R."/>
            <person name="Tsui H.-C.T."/>
            <person name="Winkler M.E."/>
        </authorList>
    </citation>
    <scope>NUCLEOTIDE SEQUENCE</scope>
</reference>
<feature type="non-terminal residue" evidence="3">
    <location>
        <position position="136"/>
    </location>
</feature>
<name>A0A381ZFH6_9ZZZZ</name>
<dbReference type="PANTHER" id="PTHR13774">
    <property type="entry name" value="PHENAZINE BIOSYNTHESIS PROTEIN"/>
    <property type="match status" value="1"/>
</dbReference>
<evidence type="ECO:0000256" key="1">
    <source>
        <dbReference type="ARBA" id="ARBA00008270"/>
    </source>
</evidence>
<dbReference type="EMBL" id="UINC01021143">
    <property type="protein sequence ID" value="SVA88078.1"/>
    <property type="molecule type" value="Genomic_DNA"/>
</dbReference>